<keyword evidence="2" id="KW-1185">Reference proteome</keyword>
<dbReference type="PANTHER" id="PTHR47481">
    <property type="match status" value="1"/>
</dbReference>
<proteinExistence type="predicted"/>
<dbReference type="EMBL" id="JAVXUP010000920">
    <property type="protein sequence ID" value="KAK3018744.1"/>
    <property type="molecule type" value="Genomic_DNA"/>
</dbReference>
<dbReference type="PANTHER" id="PTHR47481:SF43">
    <property type="entry name" value="RETROTRANSPOSON COPIA-LIKE N-TERMINAL DOMAIN-CONTAINING PROTEIN"/>
    <property type="match status" value="1"/>
</dbReference>
<reference evidence="1" key="1">
    <citation type="submission" date="2022-12" db="EMBL/GenBank/DDBJ databases">
        <title>Draft genome assemblies for two species of Escallonia (Escalloniales).</title>
        <authorList>
            <person name="Chanderbali A."/>
            <person name="Dervinis C."/>
            <person name="Anghel I."/>
            <person name="Soltis D."/>
            <person name="Soltis P."/>
            <person name="Zapata F."/>
        </authorList>
    </citation>
    <scope>NUCLEOTIDE SEQUENCE</scope>
    <source>
        <strain evidence="1">UCBG64.0493</strain>
        <tissue evidence="1">Leaf</tissue>
    </source>
</reference>
<name>A0AA88W2Q0_9ASTE</name>
<sequence length="153" mass="16917">MASSSAVNNSTAIPNLQHFTTIKLITGNYLIWQTQLMHILHSNNLVGLIDGSEPCPPVKIIIVASNVKTPNPAYKQWLDRDQYVLNWINISLSEAILPVVVGHNTAASAWVALSQAFGADSDTHVFQLLMQFHNTKCNDKFCIHLPPGDEISR</sequence>
<evidence type="ECO:0008006" key="3">
    <source>
        <dbReference type="Google" id="ProtNLM"/>
    </source>
</evidence>
<dbReference type="Pfam" id="PF14223">
    <property type="entry name" value="Retrotran_gag_2"/>
    <property type="match status" value="1"/>
</dbReference>
<dbReference type="AlphaFoldDB" id="A0AA88W2Q0"/>
<dbReference type="Proteomes" id="UP001188597">
    <property type="component" value="Unassembled WGS sequence"/>
</dbReference>
<comment type="caution">
    <text evidence="1">The sequence shown here is derived from an EMBL/GenBank/DDBJ whole genome shotgun (WGS) entry which is preliminary data.</text>
</comment>
<evidence type="ECO:0000313" key="2">
    <source>
        <dbReference type="Proteomes" id="UP001188597"/>
    </source>
</evidence>
<evidence type="ECO:0000313" key="1">
    <source>
        <dbReference type="EMBL" id="KAK3018744.1"/>
    </source>
</evidence>
<gene>
    <name evidence="1" type="ORF">RJ639_003038</name>
</gene>
<protein>
    <recommendedName>
        <fullName evidence="3">UBN2_3 domain-containing protein</fullName>
    </recommendedName>
</protein>
<accession>A0AA88W2Q0</accession>
<organism evidence="1 2">
    <name type="scientific">Escallonia herrerae</name>
    <dbReference type="NCBI Taxonomy" id="1293975"/>
    <lineage>
        <taxon>Eukaryota</taxon>
        <taxon>Viridiplantae</taxon>
        <taxon>Streptophyta</taxon>
        <taxon>Embryophyta</taxon>
        <taxon>Tracheophyta</taxon>
        <taxon>Spermatophyta</taxon>
        <taxon>Magnoliopsida</taxon>
        <taxon>eudicotyledons</taxon>
        <taxon>Gunneridae</taxon>
        <taxon>Pentapetalae</taxon>
        <taxon>asterids</taxon>
        <taxon>campanulids</taxon>
        <taxon>Escalloniales</taxon>
        <taxon>Escalloniaceae</taxon>
        <taxon>Escallonia</taxon>
    </lineage>
</organism>